<reference evidence="2 3" key="1">
    <citation type="journal article" date="2017" name="Environ. Microbiol.">
        <title>Decay of the glycolytic pathway and adaptation to intranuclear parasitism within Enterocytozoonidae microsporidia.</title>
        <authorList>
            <person name="Wiredu Boakye D."/>
            <person name="Jaroenlak P."/>
            <person name="Prachumwat A."/>
            <person name="Williams T.A."/>
            <person name="Bateman K.S."/>
            <person name="Itsathitphaisarn O."/>
            <person name="Sritunyalucksana K."/>
            <person name="Paszkiewicz K.H."/>
            <person name="Moore K.A."/>
            <person name="Stentiford G.D."/>
            <person name="Williams B.A."/>
        </authorList>
    </citation>
    <scope>NUCLEOTIDE SEQUENCE [LARGE SCALE GENOMIC DNA]</scope>
    <source>
        <strain evidence="3">canceri</strain>
    </source>
</reference>
<dbReference type="Pfam" id="PF13358">
    <property type="entry name" value="DDE_3"/>
    <property type="match status" value="1"/>
</dbReference>
<dbReference type="GO" id="GO:0003676">
    <property type="term" value="F:nucleic acid binding"/>
    <property type="evidence" value="ECO:0007669"/>
    <property type="project" value="InterPro"/>
</dbReference>
<sequence>MGKKDYWRQILWSDETKINVFGSDGRIYVRRERGNRYLKKYLTPTVKHGKGNIKLWGCFSYNGVGRLEIIKGNMDAIIYTKILNKNLKKSAKDLGLDENFVFQQDNDPKHTAKITDDWFEKNDINVLDWPSQSPDLNPIENHWQYLKLRIHERLPK</sequence>
<dbReference type="EMBL" id="LTAI01001094">
    <property type="protein sequence ID" value="ORD96798.1"/>
    <property type="molecule type" value="Genomic_DNA"/>
</dbReference>
<name>A0A1X0QAL8_9MICR</name>
<dbReference type="VEuPathDB" id="MicrosporidiaDB:HERIO_1815"/>
<dbReference type="PANTHER" id="PTHR23022">
    <property type="entry name" value="TRANSPOSABLE ELEMENT-RELATED"/>
    <property type="match status" value="1"/>
</dbReference>
<dbReference type="Proteomes" id="UP000192501">
    <property type="component" value="Unassembled WGS sequence"/>
</dbReference>
<evidence type="ECO:0000259" key="1">
    <source>
        <dbReference type="Pfam" id="PF13358"/>
    </source>
</evidence>
<feature type="domain" description="Tc1-like transposase DDE" evidence="1">
    <location>
        <begin position="9"/>
        <end position="152"/>
    </location>
</feature>
<comment type="caution">
    <text evidence="2">The sequence shown here is derived from an EMBL/GenBank/DDBJ whole genome shotgun (WGS) entry which is preliminary data.</text>
</comment>
<dbReference type="InterPro" id="IPR036397">
    <property type="entry name" value="RNaseH_sf"/>
</dbReference>
<dbReference type="PANTHER" id="PTHR23022:SF135">
    <property type="entry name" value="SI:DKEY-77F5.3"/>
    <property type="match status" value="1"/>
</dbReference>
<protein>
    <submittedName>
        <fullName evidence="2">TCB1</fullName>
    </submittedName>
</protein>
<dbReference type="AlphaFoldDB" id="A0A1X0QAL8"/>
<dbReference type="InterPro" id="IPR052338">
    <property type="entry name" value="Transposase_5"/>
</dbReference>
<accession>A0A1X0QAL8</accession>
<evidence type="ECO:0000313" key="3">
    <source>
        <dbReference type="Proteomes" id="UP000192501"/>
    </source>
</evidence>
<dbReference type="Gene3D" id="3.30.420.10">
    <property type="entry name" value="Ribonuclease H-like superfamily/Ribonuclease H"/>
    <property type="match status" value="1"/>
</dbReference>
<gene>
    <name evidence="2" type="primary">TCB1</name>
    <name evidence="2" type="ORF">A0H76_413</name>
</gene>
<dbReference type="VEuPathDB" id="MicrosporidiaDB:A0H76_413"/>
<proteinExistence type="predicted"/>
<evidence type="ECO:0000313" key="2">
    <source>
        <dbReference type="EMBL" id="ORD96798.1"/>
    </source>
</evidence>
<organism evidence="2 3">
    <name type="scientific">Hepatospora eriocheir</name>
    <dbReference type="NCBI Taxonomy" id="1081669"/>
    <lineage>
        <taxon>Eukaryota</taxon>
        <taxon>Fungi</taxon>
        <taxon>Fungi incertae sedis</taxon>
        <taxon>Microsporidia</taxon>
        <taxon>Hepatosporidae</taxon>
        <taxon>Hepatospora</taxon>
    </lineage>
</organism>
<dbReference type="InterPro" id="IPR038717">
    <property type="entry name" value="Tc1-like_DDE_dom"/>
</dbReference>